<protein>
    <recommendedName>
        <fullName evidence="1">FH2 domain-containing protein</fullName>
    </recommendedName>
</protein>
<dbReference type="InterPro" id="IPR015425">
    <property type="entry name" value="FH2_Formin"/>
</dbReference>
<dbReference type="GO" id="GO:0005737">
    <property type="term" value="C:cytoplasm"/>
    <property type="evidence" value="ECO:0007669"/>
    <property type="project" value="TreeGrafter"/>
</dbReference>
<dbReference type="GO" id="GO:0030866">
    <property type="term" value="P:cortical actin cytoskeleton organization"/>
    <property type="evidence" value="ECO:0007669"/>
    <property type="project" value="TreeGrafter"/>
</dbReference>
<organism evidence="2 3">
    <name type="scientific">Adineta steineri</name>
    <dbReference type="NCBI Taxonomy" id="433720"/>
    <lineage>
        <taxon>Eukaryota</taxon>
        <taxon>Metazoa</taxon>
        <taxon>Spiralia</taxon>
        <taxon>Gnathifera</taxon>
        <taxon>Rotifera</taxon>
        <taxon>Eurotatoria</taxon>
        <taxon>Bdelloidea</taxon>
        <taxon>Adinetida</taxon>
        <taxon>Adinetidae</taxon>
        <taxon>Adineta</taxon>
    </lineage>
</organism>
<dbReference type="Proteomes" id="UP000663868">
    <property type="component" value="Unassembled WGS sequence"/>
</dbReference>
<dbReference type="PANTHER" id="PTHR45920:SF4">
    <property type="entry name" value="FORMIN HOMOLOGY 2 DOMAIN CONTAINING, ISOFORM I"/>
    <property type="match status" value="1"/>
</dbReference>
<dbReference type="Pfam" id="PF02181">
    <property type="entry name" value="FH2"/>
    <property type="match status" value="1"/>
</dbReference>
<accession>A0A820SE04</accession>
<evidence type="ECO:0000259" key="1">
    <source>
        <dbReference type="PROSITE" id="PS51444"/>
    </source>
</evidence>
<reference evidence="2" key="1">
    <citation type="submission" date="2021-02" db="EMBL/GenBank/DDBJ databases">
        <authorList>
            <person name="Nowell W R."/>
        </authorList>
    </citation>
    <scope>NUCLEOTIDE SEQUENCE</scope>
</reference>
<dbReference type="Gene3D" id="1.20.58.2220">
    <property type="entry name" value="Formin, FH2 domain"/>
    <property type="match status" value="1"/>
</dbReference>
<name>A0A820SE04_9BILA</name>
<gene>
    <name evidence="2" type="ORF">KXQ929_LOCUS53988</name>
</gene>
<feature type="domain" description="FH2" evidence="1">
    <location>
        <begin position="1"/>
        <end position="57"/>
    </location>
</feature>
<sequence length="57" mass="6393">MEIAEPLNDLKNGIKDLKDNKTLRHILEILLAIGNYLNGAESLGFQLDYLAKVPEVK</sequence>
<comment type="caution">
    <text evidence="2">The sequence shown here is derived from an EMBL/GenBank/DDBJ whole genome shotgun (WGS) entry which is preliminary data.</text>
</comment>
<evidence type="ECO:0000313" key="3">
    <source>
        <dbReference type="Proteomes" id="UP000663868"/>
    </source>
</evidence>
<dbReference type="PROSITE" id="PS51444">
    <property type="entry name" value="FH2"/>
    <property type="match status" value="1"/>
</dbReference>
<dbReference type="GO" id="GO:0051015">
    <property type="term" value="F:actin filament binding"/>
    <property type="evidence" value="ECO:0007669"/>
    <property type="project" value="TreeGrafter"/>
</dbReference>
<dbReference type="InterPro" id="IPR042201">
    <property type="entry name" value="FH2_Formin_sf"/>
</dbReference>
<dbReference type="EMBL" id="CAJOBB010031542">
    <property type="protein sequence ID" value="CAF4451627.1"/>
    <property type="molecule type" value="Genomic_DNA"/>
</dbReference>
<feature type="non-terminal residue" evidence="2">
    <location>
        <position position="1"/>
    </location>
</feature>
<dbReference type="GO" id="GO:0005856">
    <property type="term" value="C:cytoskeleton"/>
    <property type="evidence" value="ECO:0007669"/>
    <property type="project" value="TreeGrafter"/>
</dbReference>
<dbReference type="SUPFAM" id="SSF101447">
    <property type="entry name" value="Formin homology 2 domain (FH2 domain)"/>
    <property type="match status" value="1"/>
</dbReference>
<dbReference type="PANTHER" id="PTHR45920">
    <property type="entry name" value="FORMIN HOMOLOGY 2 DOMAIN CONTAINING, ISOFORM I"/>
    <property type="match status" value="1"/>
</dbReference>
<dbReference type="AlphaFoldDB" id="A0A820SE04"/>
<evidence type="ECO:0000313" key="2">
    <source>
        <dbReference type="EMBL" id="CAF4451627.1"/>
    </source>
</evidence>
<proteinExistence type="predicted"/>